<dbReference type="AlphaFoldDB" id="A0A235C0E8"/>
<evidence type="ECO:0000256" key="1">
    <source>
        <dbReference type="SAM" id="Phobius"/>
    </source>
</evidence>
<organism evidence="2 3">
    <name type="scientific">candidate division WOR-3 bacterium JGI_Cruoil_03_44_89</name>
    <dbReference type="NCBI Taxonomy" id="1973748"/>
    <lineage>
        <taxon>Bacteria</taxon>
        <taxon>Bacteria division WOR-3</taxon>
    </lineage>
</organism>
<protein>
    <submittedName>
        <fullName evidence="2">Uncharacterized protein</fullName>
    </submittedName>
</protein>
<proteinExistence type="predicted"/>
<reference evidence="2 3" key="1">
    <citation type="submission" date="2017-07" db="EMBL/GenBank/DDBJ databases">
        <title>Recovery of genomes from metagenomes via a dereplication, aggregation, and scoring strategy.</title>
        <authorList>
            <person name="Sieber C.M."/>
            <person name="Probst A.J."/>
            <person name="Sharrar A."/>
            <person name="Thomas B.C."/>
            <person name="Hess M."/>
            <person name="Tringe S.G."/>
            <person name="Banfield J.F."/>
        </authorList>
    </citation>
    <scope>NUCLEOTIDE SEQUENCE [LARGE SCALE GENOMIC DNA]</scope>
    <source>
        <strain evidence="2">JGI_Cruoil_03_44_89</strain>
    </source>
</reference>
<evidence type="ECO:0000313" key="2">
    <source>
        <dbReference type="EMBL" id="OYD17285.1"/>
    </source>
</evidence>
<gene>
    <name evidence="2" type="ORF">CH333_01430</name>
</gene>
<keyword evidence="1" id="KW-0812">Transmembrane</keyword>
<accession>A0A235C0E8</accession>
<evidence type="ECO:0000313" key="3">
    <source>
        <dbReference type="Proteomes" id="UP000215215"/>
    </source>
</evidence>
<name>A0A235C0E8_UNCW3</name>
<keyword evidence="1" id="KW-1133">Transmembrane helix</keyword>
<feature type="transmembrane region" description="Helical" evidence="1">
    <location>
        <begin position="170"/>
        <end position="188"/>
    </location>
</feature>
<feature type="transmembrane region" description="Helical" evidence="1">
    <location>
        <begin position="14"/>
        <end position="32"/>
    </location>
</feature>
<keyword evidence="1" id="KW-0472">Membrane</keyword>
<feature type="transmembrane region" description="Helical" evidence="1">
    <location>
        <begin position="258"/>
        <end position="277"/>
    </location>
</feature>
<dbReference type="Proteomes" id="UP000215215">
    <property type="component" value="Unassembled WGS sequence"/>
</dbReference>
<comment type="caution">
    <text evidence="2">The sequence shown here is derived from an EMBL/GenBank/DDBJ whole genome shotgun (WGS) entry which is preliminary data.</text>
</comment>
<sequence>MNIWDKMMNIDRRWIYLLVGICVIIPLIRPIGLPTFTTKYTKALFDYIDNVPPDGPAVLISFDFDPSTAPELQPMAQAVLRHCFAKGVNVMCLGLYPTYIGMIDMALSKVKGDYGAVSGKDFVFLPYVPGVTAVMLSMGEDIKNTFGRDYYGVPLDSLPMMRHIRNYDDVALVVSISASSLPLSWAVLVGTSYHVRVGVGTTAVSAAEYYSWLQTGQFVGMLGGLKGAAEYENLIDVRGYTKKGTRKVASMGMDAQSFVHLLMIALIIIGNIAYFNLRKRAK</sequence>
<dbReference type="EMBL" id="NOZQ01000026">
    <property type="protein sequence ID" value="OYD17285.1"/>
    <property type="molecule type" value="Genomic_DNA"/>
</dbReference>